<evidence type="ECO:0000256" key="6">
    <source>
        <dbReference type="ARBA" id="ARBA00022932"/>
    </source>
</evidence>
<dbReference type="InterPro" id="IPR012337">
    <property type="entry name" value="RNaseH-like_sf"/>
</dbReference>
<dbReference type="AlphaFoldDB" id="A0A0F9D4Y2"/>
<dbReference type="SMART" id="SM00482">
    <property type="entry name" value="POLAc"/>
    <property type="match status" value="1"/>
</dbReference>
<organism evidence="10">
    <name type="scientific">marine sediment metagenome</name>
    <dbReference type="NCBI Taxonomy" id="412755"/>
    <lineage>
        <taxon>unclassified sequences</taxon>
        <taxon>metagenomes</taxon>
        <taxon>ecological metagenomes</taxon>
    </lineage>
</organism>
<keyword evidence="3" id="KW-0808">Transferase</keyword>
<evidence type="ECO:0000256" key="2">
    <source>
        <dbReference type="ARBA" id="ARBA00012417"/>
    </source>
</evidence>
<dbReference type="GO" id="GO:0003677">
    <property type="term" value="F:DNA binding"/>
    <property type="evidence" value="ECO:0007669"/>
    <property type="project" value="UniProtKB-KW"/>
</dbReference>
<evidence type="ECO:0000256" key="8">
    <source>
        <dbReference type="ARBA" id="ARBA00049244"/>
    </source>
</evidence>
<keyword evidence="4" id="KW-0548">Nucleotidyltransferase</keyword>
<dbReference type="SUPFAM" id="SSF53098">
    <property type="entry name" value="Ribonuclease H-like"/>
    <property type="match status" value="1"/>
</dbReference>
<evidence type="ECO:0000256" key="1">
    <source>
        <dbReference type="ARBA" id="ARBA00007705"/>
    </source>
</evidence>
<evidence type="ECO:0000256" key="4">
    <source>
        <dbReference type="ARBA" id="ARBA00022695"/>
    </source>
</evidence>
<keyword evidence="6" id="KW-0239">DNA-directed DNA polymerase</keyword>
<sequence length="468" mass="53441">EISWVSNIGHAVKTFLRGEITPPSHEWWSQVSGDYAYGVDVEVENWWEKAPTAPYLWSIGFSDGVHRDADYIFRYPPKKLGHGLTEGIPVFHNAPYDVPWIEAYTGMPIPKWHDTLIEAHILGYAPLALKGLMPVLLGGDHSTFYEIAGTAAKPIPYDSHPEEMLDYNSKDAWGSMTLHTEVFQPEIKRRGLQPLIDKTYEVSRVLIDMRKQGIPVSQERLVWLRKEMLRDMIPAQRIIQAAGIEPDDQNGMRKLFWAGKTKVVTSPRSGQLSLKGKVLYDNAEESQKELVNAWIKYHSNDKFISTYVDNWRHKEWLHPWLNQTGTATWRFSSSKPNLQNVPKNAGAKLYQVFVAPEGYTFVSLDYSQIELRLLANLVAMHTNDTSLRDLYLRGEDMHDNTSKLEAIQTTAKLLGMKPRDVSKRFNFGVIYGISEKGLESQFGIPEQQGIQILDQFANKHPGVQQYVE</sequence>
<proteinExistence type="inferred from homology"/>
<dbReference type="Gene3D" id="1.10.150.20">
    <property type="entry name" value="5' to 3' exonuclease, C-terminal subdomain"/>
    <property type="match status" value="1"/>
</dbReference>
<gene>
    <name evidence="10" type="ORF">LCGC14_2588920</name>
</gene>
<evidence type="ECO:0000256" key="5">
    <source>
        <dbReference type="ARBA" id="ARBA00022705"/>
    </source>
</evidence>
<evidence type="ECO:0000256" key="7">
    <source>
        <dbReference type="ARBA" id="ARBA00023125"/>
    </source>
</evidence>
<reference evidence="10" key="1">
    <citation type="journal article" date="2015" name="Nature">
        <title>Complex archaea that bridge the gap between prokaryotes and eukaryotes.</title>
        <authorList>
            <person name="Spang A."/>
            <person name="Saw J.H."/>
            <person name="Jorgensen S.L."/>
            <person name="Zaremba-Niedzwiedzka K."/>
            <person name="Martijn J."/>
            <person name="Lind A.E."/>
            <person name="van Eijk R."/>
            <person name="Schleper C."/>
            <person name="Guy L."/>
            <person name="Ettema T.J."/>
        </authorList>
    </citation>
    <scope>NUCLEOTIDE SEQUENCE</scope>
</reference>
<dbReference type="InterPro" id="IPR002298">
    <property type="entry name" value="DNA_polymerase_A"/>
</dbReference>
<feature type="domain" description="DNA-directed DNA polymerase family A palm" evidence="9">
    <location>
        <begin position="346"/>
        <end position="468"/>
    </location>
</feature>
<dbReference type="SUPFAM" id="SSF56672">
    <property type="entry name" value="DNA/RNA polymerases"/>
    <property type="match status" value="1"/>
</dbReference>
<dbReference type="InterPro" id="IPR019760">
    <property type="entry name" value="DNA-dir_DNA_pol_A_CS"/>
</dbReference>
<accession>A0A0F9D4Y2</accession>
<dbReference type="GO" id="GO:0003887">
    <property type="term" value="F:DNA-directed DNA polymerase activity"/>
    <property type="evidence" value="ECO:0007669"/>
    <property type="project" value="UniProtKB-KW"/>
</dbReference>
<dbReference type="InterPro" id="IPR001098">
    <property type="entry name" value="DNA-dir_DNA_pol_A_palm_dom"/>
</dbReference>
<dbReference type="Pfam" id="PF00476">
    <property type="entry name" value="DNA_pol_A"/>
    <property type="match status" value="1"/>
</dbReference>
<dbReference type="EMBL" id="LAZR01043409">
    <property type="protein sequence ID" value="KKL07148.1"/>
    <property type="molecule type" value="Genomic_DNA"/>
</dbReference>
<dbReference type="InterPro" id="IPR036397">
    <property type="entry name" value="RNaseH_sf"/>
</dbReference>
<dbReference type="Gene3D" id="3.30.70.370">
    <property type="match status" value="1"/>
</dbReference>
<comment type="similarity">
    <text evidence="1">Belongs to the DNA polymerase type-A family.</text>
</comment>
<protein>
    <recommendedName>
        <fullName evidence="2">DNA-directed DNA polymerase</fullName>
        <ecNumber evidence="2">2.7.7.7</ecNumber>
    </recommendedName>
</protein>
<comment type="caution">
    <text evidence="10">The sequence shown here is derived from an EMBL/GenBank/DDBJ whole genome shotgun (WGS) entry which is preliminary data.</text>
</comment>
<dbReference type="PANTHER" id="PTHR10133">
    <property type="entry name" value="DNA POLYMERASE I"/>
    <property type="match status" value="1"/>
</dbReference>
<dbReference type="Gene3D" id="3.30.420.10">
    <property type="entry name" value="Ribonuclease H-like superfamily/Ribonuclease H"/>
    <property type="match status" value="1"/>
</dbReference>
<dbReference type="InterPro" id="IPR043502">
    <property type="entry name" value="DNA/RNA_pol_sf"/>
</dbReference>
<evidence type="ECO:0000259" key="9">
    <source>
        <dbReference type="SMART" id="SM00482"/>
    </source>
</evidence>
<dbReference type="PRINTS" id="PR00868">
    <property type="entry name" value="DNAPOLI"/>
</dbReference>
<name>A0A0F9D4Y2_9ZZZZ</name>
<feature type="non-terminal residue" evidence="10">
    <location>
        <position position="468"/>
    </location>
</feature>
<dbReference type="PANTHER" id="PTHR10133:SF27">
    <property type="entry name" value="DNA POLYMERASE NU"/>
    <property type="match status" value="1"/>
</dbReference>
<keyword evidence="5" id="KW-0235">DNA replication</keyword>
<keyword evidence="7" id="KW-0238">DNA-binding</keyword>
<feature type="non-terminal residue" evidence="10">
    <location>
        <position position="1"/>
    </location>
</feature>
<dbReference type="PROSITE" id="PS00447">
    <property type="entry name" value="DNA_POLYMERASE_A"/>
    <property type="match status" value="1"/>
</dbReference>
<evidence type="ECO:0000256" key="3">
    <source>
        <dbReference type="ARBA" id="ARBA00022679"/>
    </source>
</evidence>
<comment type="catalytic activity">
    <reaction evidence="8">
        <text>DNA(n) + a 2'-deoxyribonucleoside 5'-triphosphate = DNA(n+1) + diphosphate</text>
        <dbReference type="Rhea" id="RHEA:22508"/>
        <dbReference type="Rhea" id="RHEA-COMP:17339"/>
        <dbReference type="Rhea" id="RHEA-COMP:17340"/>
        <dbReference type="ChEBI" id="CHEBI:33019"/>
        <dbReference type="ChEBI" id="CHEBI:61560"/>
        <dbReference type="ChEBI" id="CHEBI:173112"/>
        <dbReference type="EC" id="2.7.7.7"/>
    </reaction>
</comment>
<dbReference type="GO" id="GO:0006261">
    <property type="term" value="P:DNA-templated DNA replication"/>
    <property type="evidence" value="ECO:0007669"/>
    <property type="project" value="InterPro"/>
</dbReference>
<dbReference type="GO" id="GO:0006302">
    <property type="term" value="P:double-strand break repair"/>
    <property type="evidence" value="ECO:0007669"/>
    <property type="project" value="TreeGrafter"/>
</dbReference>
<evidence type="ECO:0000313" key="10">
    <source>
        <dbReference type="EMBL" id="KKL07148.1"/>
    </source>
</evidence>
<dbReference type="EC" id="2.7.7.7" evidence="2"/>